<organism evidence="1">
    <name type="scientific">Pseudomonas phage RVTF4</name>
    <dbReference type="NCBI Taxonomy" id="3236931"/>
    <lineage>
        <taxon>Viruses</taxon>
    </lineage>
</organism>
<dbReference type="SMART" id="SM00612">
    <property type="entry name" value="Kelch"/>
    <property type="match status" value="2"/>
</dbReference>
<dbReference type="EMBL" id="PQ015378">
    <property type="protein sequence ID" value="XDJ14578.1"/>
    <property type="molecule type" value="Genomic_DNA"/>
</dbReference>
<reference evidence="1" key="1">
    <citation type="submission" date="2024-07" db="EMBL/GenBank/DDBJ databases">
        <authorList>
            <person name="Bringhurst R.M."/>
            <person name="Homer T.E."/>
        </authorList>
    </citation>
    <scope>NUCLEOTIDE SEQUENCE</scope>
</reference>
<dbReference type="InterPro" id="IPR015915">
    <property type="entry name" value="Kelch-typ_b-propeller"/>
</dbReference>
<dbReference type="PANTHER" id="PTHR45632">
    <property type="entry name" value="LD33804P"/>
    <property type="match status" value="1"/>
</dbReference>
<accession>A0AB39CC89</accession>
<evidence type="ECO:0000313" key="1">
    <source>
        <dbReference type="EMBL" id="XDJ14578.1"/>
    </source>
</evidence>
<name>A0AB39CC89_9VIRU</name>
<dbReference type="SUPFAM" id="SSF117281">
    <property type="entry name" value="Kelch motif"/>
    <property type="match status" value="1"/>
</dbReference>
<protein>
    <submittedName>
        <fullName evidence="1">Acyl CoA binding protein ACBP</fullName>
    </submittedName>
</protein>
<sequence length="314" mass="34722">MNEILLGVGEYKTPPIELRNWVIQSTGSTQVSLQAGSITHNDEFFIFGGRQGLSGSGRSTAYRFNKTSLVALRALPTTLILPSVASDGNLIYIVGGCFNLVNGQESRKVYTYDPALDVYEELVTMPFASLGGCSDILDGYLYVYGGLVNQVEENLPRQFYRLNLTTKTWEQLTYHDATMGVHSSGSWIQDGKLYYYGGENYYAGGRDQDIREYDPVAAKWTKLPRPSVAPAGRSVVMRRYTDDSLYLMGGRIADGQVVADCWLYTISTNTWTKCKNFLAGIAFQSLLVNGDDIYCVEGYGGGGLAHSGIYRLQQ</sequence>
<dbReference type="InterPro" id="IPR006652">
    <property type="entry name" value="Kelch_1"/>
</dbReference>
<proteinExistence type="predicted"/>
<dbReference type="Pfam" id="PF24681">
    <property type="entry name" value="Kelch_KLHDC2_KLHL20_DRC7"/>
    <property type="match status" value="1"/>
</dbReference>
<dbReference type="Gene3D" id="2.120.10.80">
    <property type="entry name" value="Kelch-type beta propeller"/>
    <property type="match status" value="1"/>
</dbReference>